<reference evidence="4 5" key="1">
    <citation type="submission" date="2017-06" db="EMBL/GenBank/DDBJ databases">
        <title>A platform for efficient transgenesis in Macrostomum lignano, a flatworm model organism for stem cell research.</title>
        <authorList>
            <person name="Berezikov E."/>
        </authorList>
    </citation>
    <scope>NUCLEOTIDE SEQUENCE [LARGE SCALE GENOMIC DNA]</scope>
    <source>
        <strain evidence="4">DV1</strain>
        <tissue evidence="4">Whole organism</tissue>
    </source>
</reference>
<dbReference type="PANTHER" id="PTHR19229:SF36">
    <property type="entry name" value="ATP-BINDING CASSETTE SUB-FAMILY A MEMBER 2"/>
    <property type="match status" value="1"/>
</dbReference>
<gene>
    <name evidence="4" type="ORF">BOX15_Mlig001649g3</name>
</gene>
<dbReference type="Proteomes" id="UP000215902">
    <property type="component" value="Unassembled WGS sequence"/>
</dbReference>
<dbReference type="EMBL" id="NIVC01003619">
    <property type="protein sequence ID" value="PAA50502.1"/>
    <property type="molecule type" value="Genomic_DNA"/>
</dbReference>
<dbReference type="Pfam" id="PF23321">
    <property type="entry name" value="R1_ABCA1"/>
    <property type="match status" value="1"/>
</dbReference>
<protein>
    <recommendedName>
        <fullName evidence="3">ABCA1-4-like C-terminal R2 regulatory domain-containing protein</fullName>
    </recommendedName>
</protein>
<feature type="non-terminal residue" evidence="4">
    <location>
        <position position="1"/>
    </location>
</feature>
<evidence type="ECO:0000259" key="3">
    <source>
        <dbReference type="Pfam" id="PF23321"/>
    </source>
</evidence>
<proteinExistence type="predicted"/>
<dbReference type="STRING" id="282301.A0A267DPN4"/>
<accession>A0A267DPN4</accession>
<name>A0A267DPN4_9PLAT</name>
<evidence type="ECO:0000313" key="5">
    <source>
        <dbReference type="Proteomes" id="UP000215902"/>
    </source>
</evidence>
<dbReference type="GO" id="GO:0140359">
    <property type="term" value="F:ABC-type transporter activity"/>
    <property type="evidence" value="ECO:0007669"/>
    <property type="project" value="InterPro"/>
</dbReference>
<dbReference type="GO" id="GO:0016020">
    <property type="term" value="C:membrane"/>
    <property type="evidence" value="ECO:0007669"/>
    <property type="project" value="InterPro"/>
</dbReference>
<keyword evidence="2" id="KW-0677">Repeat</keyword>
<evidence type="ECO:0000256" key="2">
    <source>
        <dbReference type="ARBA" id="ARBA00022737"/>
    </source>
</evidence>
<dbReference type="GO" id="GO:0005319">
    <property type="term" value="F:lipid transporter activity"/>
    <property type="evidence" value="ECO:0007669"/>
    <property type="project" value="TreeGrafter"/>
</dbReference>
<evidence type="ECO:0000256" key="1">
    <source>
        <dbReference type="ARBA" id="ARBA00022448"/>
    </source>
</evidence>
<keyword evidence="1" id="KW-0813">Transport</keyword>
<dbReference type="OrthoDB" id="15927at2759"/>
<dbReference type="InterPro" id="IPR026082">
    <property type="entry name" value="ABCA"/>
</dbReference>
<dbReference type="InterPro" id="IPR056264">
    <property type="entry name" value="R2_ABCA1-4-like"/>
</dbReference>
<dbReference type="PANTHER" id="PTHR19229">
    <property type="entry name" value="ATP-BINDING CASSETTE TRANSPORTER SUBFAMILY A ABCA"/>
    <property type="match status" value="1"/>
</dbReference>
<keyword evidence="5" id="KW-1185">Reference proteome</keyword>
<sequence>SHSVNGRLQCIGSPQHLKNKFGQGFTIFLRVRQPQSQEATSASASASATVDNTECQLERAHEAFMSAFPDAVLCENHAAVLQYQLKQTVRLRTIFESVQRLKDNGLVLDYSVNQTTLDQVFIRFAKNQSEEAS</sequence>
<comment type="caution">
    <text evidence="4">The sequence shown here is derived from an EMBL/GenBank/DDBJ whole genome shotgun (WGS) entry which is preliminary data.</text>
</comment>
<feature type="domain" description="ABCA1-4-like C-terminal R2 regulatory" evidence="3">
    <location>
        <begin position="49"/>
        <end position="114"/>
    </location>
</feature>
<dbReference type="AlphaFoldDB" id="A0A267DPN4"/>
<organism evidence="4 5">
    <name type="scientific">Macrostomum lignano</name>
    <dbReference type="NCBI Taxonomy" id="282301"/>
    <lineage>
        <taxon>Eukaryota</taxon>
        <taxon>Metazoa</taxon>
        <taxon>Spiralia</taxon>
        <taxon>Lophotrochozoa</taxon>
        <taxon>Platyhelminthes</taxon>
        <taxon>Rhabditophora</taxon>
        <taxon>Macrostomorpha</taxon>
        <taxon>Macrostomida</taxon>
        <taxon>Macrostomidae</taxon>
        <taxon>Macrostomum</taxon>
    </lineage>
</organism>
<evidence type="ECO:0000313" key="4">
    <source>
        <dbReference type="EMBL" id="PAA50502.1"/>
    </source>
</evidence>